<dbReference type="AlphaFoldDB" id="A0A368FG64"/>
<accession>A0A368FG64</accession>
<evidence type="ECO:0000313" key="9">
    <source>
        <dbReference type="Proteomes" id="UP000252519"/>
    </source>
</evidence>
<evidence type="ECO:0000256" key="3">
    <source>
        <dbReference type="ARBA" id="ARBA00022723"/>
    </source>
</evidence>
<dbReference type="EMBL" id="JOJR01001709">
    <property type="protein sequence ID" value="RCN29979.1"/>
    <property type="molecule type" value="Genomic_DNA"/>
</dbReference>
<keyword evidence="6" id="KW-0539">Nucleus</keyword>
<dbReference type="Proteomes" id="UP000252519">
    <property type="component" value="Unassembled WGS sequence"/>
</dbReference>
<dbReference type="PANTHER" id="PTHR13204">
    <property type="entry name" value="PTD012 PROTEIN"/>
    <property type="match status" value="1"/>
</dbReference>
<name>A0A368FG64_ANCCA</name>
<evidence type="ECO:0000256" key="6">
    <source>
        <dbReference type="ARBA" id="ARBA00023242"/>
    </source>
</evidence>
<dbReference type="SUPFAM" id="SSF117856">
    <property type="entry name" value="AF0104/ALDC/Ptd012-like"/>
    <property type="match status" value="1"/>
</dbReference>
<gene>
    <name evidence="8" type="ORF">ANCCAN_24256</name>
</gene>
<keyword evidence="4" id="KW-0378">Hydrolase</keyword>
<proteinExistence type="predicted"/>
<dbReference type="GO" id="GO:0005634">
    <property type="term" value="C:nucleus"/>
    <property type="evidence" value="ECO:0007669"/>
    <property type="project" value="UniProtKB-SubCell"/>
</dbReference>
<keyword evidence="9" id="KW-1185">Reference proteome</keyword>
<dbReference type="Pfam" id="PF08925">
    <property type="entry name" value="DUF1907"/>
    <property type="match status" value="1"/>
</dbReference>
<comment type="subcellular location">
    <subcellularLocation>
        <location evidence="1">Nucleus</location>
    </subcellularLocation>
</comment>
<dbReference type="GO" id="GO:0008270">
    <property type="term" value="F:zinc ion binding"/>
    <property type="evidence" value="ECO:0007669"/>
    <property type="project" value="TreeGrafter"/>
</dbReference>
<feature type="domain" description="DUF1907" evidence="7">
    <location>
        <begin position="21"/>
        <end position="316"/>
    </location>
</feature>
<dbReference type="GO" id="GO:0016788">
    <property type="term" value="F:hydrolase activity, acting on ester bonds"/>
    <property type="evidence" value="ECO:0007669"/>
    <property type="project" value="TreeGrafter"/>
</dbReference>
<comment type="caution">
    <text evidence="8">The sequence shown here is derived from an EMBL/GenBank/DDBJ whole genome shotgun (WGS) entry which is preliminary data.</text>
</comment>
<comment type="subunit">
    <text evidence="2">Monomer.</text>
</comment>
<reference evidence="8 9" key="1">
    <citation type="submission" date="2014-10" db="EMBL/GenBank/DDBJ databases">
        <title>Draft genome of the hookworm Ancylostoma caninum.</title>
        <authorList>
            <person name="Mitreva M."/>
        </authorList>
    </citation>
    <scope>NUCLEOTIDE SEQUENCE [LARGE SCALE GENOMIC DNA]</scope>
    <source>
        <strain evidence="8 9">Baltimore</strain>
    </source>
</reference>
<dbReference type="SMART" id="SM01168">
    <property type="entry name" value="DUF1907"/>
    <property type="match status" value="1"/>
</dbReference>
<evidence type="ECO:0000256" key="1">
    <source>
        <dbReference type="ARBA" id="ARBA00004123"/>
    </source>
</evidence>
<sequence>MSWRTFVINTLKPSNNELRSVIDSILWRNFKNVQVEVASTPDLTAAPFRMTSNGFGRNLVIAEVGGMGNLYPELHKEKQYDIKEICEKCGAPNAFVFGPGACPSRVVGAGELVADANLSENKVTSKVTTLVKDHFLEYKTKIINSTKFSLMGNLVVSGQPGPSEVVHLKCSERTGEDSLPGCIRKGMAEHYGQCCVSLAGIFLLLRGKADVHIIPDYPAKSFSSMEEARPNLVLLILFFGDLSQFQVEKWFQIFNVSAPLVCASVLHSYDPGYKLRVQHTHCYSDHDDAGHFYNDTTPETAEYEGWFTAAEKIYRIDEI</sequence>
<keyword evidence="5" id="KW-0862">Zinc</keyword>
<dbReference type="CDD" id="cd17298">
    <property type="entry name" value="DUF1907"/>
    <property type="match status" value="1"/>
</dbReference>
<dbReference type="PANTHER" id="PTHR13204:SF1">
    <property type="entry name" value="ESTER HYDROLASE C11ORF54"/>
    <property type="match status" value="1"/>
</dbReference>
<evidence type="ECO:0000259" key="7">
    <source>
        <dbReference type="SMART" id="SM01168"/>
    </source>
</evidence>
<evidence type="ECO:0000256" key="2">
    <source>
        <dbReference type="ARBA" id="ARBA00011245"/>
    </source>
</evidence>
<dbReference type="InterPro" id="IPR015021">
    <property type="entry name" value="C11orf54_DUF1907"/>
</dbReference>
<protein>
    <recommendedName>
        <fullName evidence="7">DUF1907 domain-containing protein</fullName>
    </recommendedName>
</protein>
<organism evidence="8 9">
    <name type="scientific">Ancylostoma caninum</name>
    <name type="common">Dog hookworm</name>
    <dbReference type="NCBI Taxonomy" id="29170"/>
    <lineage>
        <taxon>Eukaryota</taxon>
        <taxon>Metazoa</taxon>
        <taxon>Ecdysozoa</taxon>
        <taxon>Nematoda</taxon>
        <taxon>Chromadorea</taxon>
        <taxon>Rhabditida</taxon>
        <taxon>Rhabditina</taxon>
        <taxon>Rhabditomorpha</taxon>
        <taxon>Strongyloidea</taxon>
        <taxon>Ancylostomatidae</taxon>
        <taxon>Ancylostomatinae</taxon>
        <taxon>Ancylostoma</taxon>
    </lineage>
</organism>
<keyword evidence="3" id="KW-0479">Metal-binding</keyword>
<evidence type="ECO:0000313" key="8">
    <source>
        <dbReference type="EMBL" id="RCN29979.1"/>
    </source>
</evidence>
<dbReference type="OrthoDB" id="5119241at2759"/>
<evidence type="ECO:0000256" key="5">
    <source>
        <dbReference type="ARBA" id="ARBA00022833"/>
    </source>
</evidence>
<evidence type="ECO:0000256" key="4">
    <source>
        <dbReference type="ARBA" id="ARBA00022801"/>
    </source>
</evidence>